<dbReference type="Pfam" id="PF03972">
    <property type="entry name" value="MmgE_PrpD_N"/>
    <property type="match status" value="1"/>
</dbReference>
<dbReference type="SUPFAM" id="SSF103378">
    <property type="entry name" value="2-methylcitrate dehydratase PrpD"/>
    <property type="match status" value="1"/>
</dbReference>
<comment type="similarity">
    <text evidence="1">Belongs to the PrpD family.</text>
</comment>
<evidence type="ECO:0000256" key="1">
    <source>
        <dbReference type="ARBA" id="ARBA00006174"/>
    </source>
</evidence>
<evidence type="ECO:0000259" key="2">
    <source>
        <dbReference type="Pfam" id="PF03972"/>
    </source>
</evidence>
<organism evidence="4 5">
    <name type="scientific">Parapusillimonas granuli</name>
    <dbReference type="NCBI Taxonomy" id="380911"/>
    <lineage>
        <taxon>Bacteria</taxon>
        <taxon>Pseudomonadati</taxon>
        <taxon>Pseudomonadota</taxon>
        <taxon>Betaproteobacteria</taxon>
        <taxon>Burkholderiales</taxon>
        <taxon>Alcaligenaceae</taxon>
        <taxon>Parapusillimonas</taxon>
    </lineage>
</organism>
<dbReference type="InterPro" id="IPR042188">
    <property type="entry name" value="MmgE/PrpD_sf_2"/>
</dbReference>
<dbReference type="GO" id="GO:0016829">
    <property type="term" value="F:lyase activity"/>
    <property type="evidence" value="ECO:0007669"/>
    <property type="project" value="InterPro"/>
</dbReference>
<sequence>MNPEKDPGGASTPTKPLAAFASGVACERLAEHEKHETLRHLLDTLGACAAGINQPIVQAVAALCGQNGMMRGDVPVVASALTTDVLTASYLMAAAAHALEMDDGNREGSIHPGTVVVPAALAMAHQQNADGNTLLSAVVAGYEVAVSVAECLHPHASKRGFQTTPVAGTLGAAAAAGRVLGLNAEDMENALGIAASSSSGIFAYLSGGGNIKKLHPAHAAREGVFAALLARQGVVQGPRNAVETRWGVLQAFGGLEEWAGKPQGRRELAVVRSYLKPYPCCRHIHPAIDALLRLRLDHGIRPDDVAAISVGTYEAAMPHAALPWDTLNVAQLSFPYVMAIAMMNGAVDLPAFSEAQRGSAAVGRLAAKVSVHVDPQCQALYPANGPAQVTITLNDGASHSLFVPEPIGSPDLPLSDQALIEKFRLATAAIPSRDETRALAVSSLAGNALPDARTLMRLLAG</sequence>
<gene>
    <name evidence="4" type="ORF">H0A72_07950</name>
</gene>
<dbReference type="EMBL" id="JACCEM010000004">
    <property type="protein sequence ID" value="NYT49241.1"/>
    <property type="molecule type" value="Genomic_DNA"/>
</dbReference>
<accession>A0A853G3D3</accession>
<feature type="domain" description="MmgE/PrpD N-terminal" evidence="2">
    <location>
        <begin position="17"/>
        <end position="258"/>
    </location>
</feature>
<dbReference type="Pfam" id="PF19305">
    <property type="entry name" value="MmgE_PrpD_C"/>
    <property type="match status" value="1"/>
</dbReference>
<dbReference type="PROSITE" id="PS51257">
    <property type="entry name" value="PROKAR_LIPOPROTEIN"/>
    <property type="match status" value="1"/>
</dbReference>
<evidence type="ECO:0000313" key="4">
    <source>
        <dbReference type="EMBL" id="NYT49241.1"/>
    </source>
</evidence>
<dbReference type="Gene3D" id="1.10.4100.10">
    <property type="entry name" value="2-methylcitrate dehydratase PrpD"/>
    <property type="match status" value="1"/>
</dbReference>
<dbReference type="RefSeq" id="WP_180154550.1">
    <property type="nucleotide sequence ID" value="NZ_JACCEM010000004.1"/>
</dbReference>
<keyword evidence="5" id="KW-1185">Reference proteome</keyword>
<dbReference type="Proteomes" id="UP000559809">
    <property type="component" value="Unassembled WGS sequence"/>
</dbReference>
<dbReference type="InterPro" id="IPR045336">
    <property type="entry name" value="MmgE_PrpD_N"/>
</dbReference>
<dbReference type="InterPro" id="IPR036148">
    <property type="entry name" value="MmgE/PrpD_sf"/>
</dbReference>
<dbReference type="InterPro" id="IPR045337">
    <property type="entry name" value="MmgE_PrpD_C"/>
</dbReference>
<evidence type="ECO:0000313" key="5">
    <source>
        <dbReference type="Proteomes" id="UP000559809"/>
    </source>
</evidence>
<dbReference type="InterPro" id="IPR005656">
    <property type="entry name" value="MmgE_PrpD"/>
</dbReference>
<feature type="domain" description="MmgE/PrpD C-terminal" evidence="3">
    <location>
        <begin position="278"/>
        <end position="440"/>
    </location>
</feature>
<dbReference type="PANTHER" id="PTHR16943">
    <property type="entry name" value="2-METHYLCITRATE DEHYDRATASE-RELATED"/>
    <property type="match status" value="1"/>
</dbReference>
<comment type="caution">
    <text evidence="4">The sequence shown here is derived from an EMBL/GenBank/DDBJ whole genome shotgun (WGS) entry which is preliminary data.</text>
</comment>
<dbReference type="InterPro" id="IPR042183">
    <property type="entry name" value="MmgE/PrpD_sf_1"/>
</dbReference>
<dbReference type="Gene3D" id="3.30.1330.120">
    <property type="entry name" value="2-methylcitrate dehydratase PrpD"/>
    <property type="match status" value="1"/>
</dbReference>
<dbReference type="PANTHER" id="PTHR16943:SF8">
    <property type="entry name" value="2-METHYLCITRATE DEHYDRATASE"/>
    <property type="match status" value="1"/>
</dbReference>
<reference evidence="4 5" key="1">
    <citation type="submission" date="2020-07" db="EMBL/GenBank/DDBJ databases">
        <title>Taxonomic revisions and descriptions of new bacterial species based on genomic comparisons in the high-G+C-content subgroup of the family Alcaligenaceae.</title>
        <authorList>
            <person name="Szabo A."/>
            <person name="Felfoldi T."/>
        </authorList>
    </citation>
    <scope>NUCLEOTIDE SEQUENCE [LARGE SCALE GENOMIC DNA]</scope>
    <source>
        <strain evidence="4 5">LMG 24012</strain>
    </source>
</reference>
<dbReference type="AlphaFoldDB" id="A0A853G3D3"/>
<protein>
    <submittedName>
        <fullName evidence="4">MmgE/PrpD family protein</fullName>
    </submittedName>
</protein>
<proteinExistence type="inferred from homology"/>
<evidence type="ECO:0000259" key="3">
    <source>
        <dbReference type="Pfam" id="PF19305"/>
    </source>
</evidence>
<name>A0A853G3D3_9BURK</name>